<comment type="function">
    <text evidence="1">Required for genome encapsidation. Forms ribonucleoprotein complexes along with TGB1 helicase and viral RNA.</text>
</comment>
<dbReference type="InterPro" id="IPR000052">
    <property type="entry name" value="Pltvir_coat"/>
</dbReference>
<accession>C0L9E5</accession>
<dbReference type="GO" id="GO:0005198">
    <property type="term" value="F:structural molecule activity"/>
    <property type="evidence" value="ECO:0007669"/>
    <property type="project" value="InterPro"/>
</dbReference>
<evidence type="ECO:0000256" key="1">
    <source>
        <dbReference type="ARBA" id="ARBA00004032"/>
    </source>
</evidence>
<evidence type="ECO:0000256" key="4">
    <source>
        <dbReference type="ARBA" id="ARBA00022561"/>
    </source>
</evidence>
<comment type="subcellular location">
    <subcellularLocation>
        <location evidence="2">Virion</location>
    </subcellularLocation>
</comment>
<keyword evidence="3" id="KW-1139">Helical capsid protein</keyword>
<dbReference type="Pfam" id="PF00286">
    <property type="entry name" value="Flexi_CP"/>
    <property type="match status" value="1"/>
</dbReference>
<keyword evidence="9" id="KW-1185">Reference proteome</keyword>
<dbReference type="GO" id="GO:1990904">
    <property type="term" value="C:ribonucleoprotein complex"/>
    <property type="evidence" value="ECO:0007669"/>
    <property type="project" value="UniProtKB-KW"/>
</dbReference>
<evidence type="ECO:0000259" key="7">
    <source>
        <dbReference type="PROSITE" id="PS00418"/>
    </source>
</evidence>
<dbReference type="RefSeq" id="YP_002647031.1">
    <property type="nucleotide sequence ID" value="NC_012211.2"/>
</dbReference>
<evidence type="ECO:0000256" key="6">
    <source>
        <dbReference type="ARBA" id="ARBA00023274"/>
    </source>
</evidence>
<dbReference type="GeneID" id="7559139"/>
<protein>
    <submittedName>
        <fullName evidence="8">Coat protein</fullName>
    </submittedName>
</protein>
<sequence length="225" mass="24531">MTDKTAATNVLSKAVNSNAIPFTTPKPEELSAMTFTLNNRSLPTPGELIAIAEQWKTLGVPGEAVTTHALQLTMFCYHSGSSPNTEITGDSATPKVTLAQLAGVVMQHTTLRKFCRFFAPLVWNWALDHKIPPASWQANNFPPDEKYAAFDFFDGVTNGGSMLPADGLRRQPTPKELIAHATAQSTNIFTASQNQLQTASTHLLHTKGRFSTEPTKQYYLPGPEA</sequence>
<dbReference type="EMBL" id="FJ670570">
    <property type="protein sequence ID" value="ACN58198.1"/>
    <property type="molecule type" value="Genomic_RNA"/>
</dbReference>
<keyword evidence="5" id="KW-0946">Virion</keyword>
<dbReference type="SMR" id="C0L9E5"/>
<dbReference type="Proteomes" id="UP000201535">
    <property type="component" value="Segment"/>
</dbReference>
<reference evidence="8 9" key="1">
    <citation type="journal article" date="2011" name="Arch. Virol.">
        <title>Molecular characterization of allium virus X, a new potexvirus in the family Alphaflexiviridae, infecting ornamental allium.</title>
        <authorList>
            <person name="Miglino R."/>
            <person name="Druffel K.L."/>
            <person name="van Schadewijk A.R."/>
            <person name="Pappu H.R."/>
        </authorList>
    </citation>
    <scope>NUCLEOTIDE SEQUENCE [LARGE SCALE GENOMIC DNA]</scope>
</reference>
<proteinExistence type="predicted"/>
<evidence type="ECO:0000313" key="9">
    <source>
        <dbReference type="Proteomes" id="UP000201535"/>
    </source>
</evidence>
<dbReference type="OrthoDB" id="15901at10239"/>
<evidence type="ECO:0000313" key="8">
    <source>
        <dbReference type="EMBL" id="ACN58198.1"/>
    </source>
</evidence>
<keyword evidence="6" id="KW-0687">Ribonucleoprotein</keyword>
<dbReference type="PRINTS" id="PR00232">
    <property type="entry name" value="POTXCARLCOAT"/>
</dbReference>
<evidence type="ECO:0000256" key="3">
    <source>
        <dbReference type="ARBA" id="ARBA00022497"/>
    </source>
</evidence>
<dbReference type="KEGG" id="vg:7559139"/>
<dbReference type="GO" id="GO:0019029">
    <property type="term" value="C:helical viral capsid"/>
    <property type="evidence" value="ECO:0007669"/>
    <property type="project" value="UniProtKB-KW"/>
</dbReference>
<name>C0L9E5_9VIRU</name>
<feature type="domain" description="Potexviruses and carlaviruses coat protein" evidence="7">
    <location>
        <begin position="146"/>
        <end position="161"/>
    </location>
</feature>
<keyword evidence="4 8" id="KW-0167">Capsid protein</keyword>
<organism evidence="8 9">
    <name type="scientific">Potexvirus ecsallii</name>
    <dbReference type="NCBI Taxonomy" id="317027"/>
    <lineage>
        <taxon>Viruses</taxon>
        <taxon>Riboviria</taxon>
        <taxon>Orthornavirae</taxon>
        <taxon>Kitrinoviricota</taxon>
        <taxon>Alsuviricetes</taxon>
        <taxon>Tymovirales</taxon>
        <taxon>Alphaflexiviridae</taxon>
        <taxon>Potexvirus</taxon>
    </lineage>
</organism>
<dbReference type="PROSITE" id="PS00418">
    <property type="entry name" value="POTEX_CARLAVIRUS_COAT"/>
    <property type="match status" value="1"/>
</dbReference>
<evidence type="ECO:0000256" key="2">
    <source>
        <dbReference type="ARBA" id="ARBA00004328"/>
    </source>
</evidence>
<evidence type="ECO:0000256" key="5">
    <source>
        <dbReference type="ARBA" id="ARBA00022844"/>
    </source>
</evidence>